<dbReference type="Proteomes" id="UP000644192">
    <property type="component" value="Unassembled WGS sequence"/>
</dbReference>
<evidence type="ECO:0000313" key="2">
    <source>
        <dbReference type="Proteomes" id="UP000644192"/>
    </source>
</evidence>
<name>A0A6B1YLF9_PSEAI</name>
<accession>A0A6B1YLF9</accession>
<proteinExistence type="predicted"/>
<organism evidence="1 2">
    <name type="scientific">Pseudomonas aeruginosa</name>
    <dbReference type="NCBI Taxonomy" id="287"/>
    <lineage>
        <taxon>Bacteria</taxon>
        <taxon>Pseudomonadati</taxon>
        <taxon>Pseudomonadota</taxon>
        <taxon>Gammaproteobacteria</taxon>
        <taxon>Pseudomonadales</taxon>
        <taxon>Pseudomonadaceae</taxon>
        <taxon>Pseudomonas</taxon>
    </lineage>
</organism>
<reference evidence="1" key="1">
    <citation type="submission" date="2020-01" db="EMBL/GenBank/DDBJ databases">
        <title>Bacteria Cultured from War Wounds Associated with the Conflict in Eastern Ukraine.</title>
        <authorList>
            <person name="Snesrud E."/>
            <person name="Galac M.R."/>
            <person name="Mc Gann P."/>
            <person name="Valentine K."/>
            <person name="Viacheslav K."/>
        </authorList>
    </citation>
    <scope>NUCLEOTIDE SEQUENCE</scope>
    <source>
        <strain evidence="1">VNMU148</strain>
    </source>
</reference>
<evidence type="ECO:0000313" key="1">
    <source>
        <dbReference type="EMBL" id="MZZ17720.1"/>
    </source>
</evidence>
<sequence>MMWRYSLRWCLPHRPCPGRRELMVKYTVPGAPIPTKIRELWKEYQGQGYGVCIDFPPSKAVQRWSAERKAEARRRKMVKRIEKTAPLFAQELIAREFQERGAYFNGE</sequence>
<dbReference type="EMBL" id="WXZT01000059">
    <property type="protein sequence ID" value="MZZ17720.1"/>
    <property type="molecule type" value="Genomic_DNA"/>
</dbReference>
<dbReference type="AlphaFoldDB" id="A0A6B1YLF9"/>
<protein>
    <submittedName>
        <fullName evidence="1">Theronine dehydrogenase</fullName>
    </submittedName>
</protein>
<comment type="caution">
    <text evidence="1">The sequence shown here is derived from an EMBL/GenBank/DDBJ whole genome shotgun (WGS) entry which is preliminary data.</text>
</comment>
<gene>
    <name evidence="1" type="ORF">GUL26_36315</name>
</gene>